<reference evidence="8" key="1">
    <citation type="journal article" date="2019" name="Int. J. Syst. Evol. Microbiol.">
        <title>The Global Catalogue of Microorganisms (GCM) 10K type strain sequencing project: providing services to taxonomists for standard genome sequencing and annotation.</title>
        <authorList>
            <consortium name="The Broad Institute Genomics Platform"/>
            <consortium name="The Broad Institute Genome Sequencing Center for Infectious Disease"/>
            <person name="Wu L."/>
            <person name="Ma J."/>
        </authorList>
    </citation>
    <scope>NUCLEOTIDE SEQUENCE [LARGE SCALE GENOMIC DNA]</scope>
    <source>
        <strain evidence="8">KCTC 42730</strain>
    </source>
</reference>
<evidence type="ECO:0000256" key="4">
    <source>
        <dbReference type="ARBA" id="ARBA00023125"/>
    </source>
</evidence>
<evidence type="ECO:0000256" key="1">
    <source>
        <dbReference type="ARBA" id="ARBA00004496"/>
    </source>
</evidence>
<name>A0ABV7CGJ9_9GAMM</name>
<keyword evidence="4" id="KW-0238">DNA-binding</keyword>
<dbReference type="InterPro" id="IPR055166">
    <property type="entry name" value="Transc_reg_Sar_Rot_HTH"/>
</dbReference>
<evidence type="ECO:0000256" key="3">
    <source>
        <dbReference type="ARBA" id="ARBA00023015"/>
    </source>
</evidence>
<dbReference type="Proteomes" id="UP001595453">
    <property type="component" value="Unassembled WGS sequence"/>
</dbReference>
<dbReference type="InterPro" id="IPR036390">
    <property type="entry name" value="WH_DNA-bd_sf"/>
</dbReference>
<keyword evidence="2" id="KW-0963">Cytoplasm</keyword>
<evidence type="ECO:0000256" key="2">
    <source>
        <dbReference type="ARBA" id="ARBA00022490"/>
    </source>
</evidence>
<proteinExistence type="predicted"/>
<evidence type="ECO:0000313" key="7">
    <source>
        <dbReference type="EMBL" id="MFC3031720.1"/>
    </source>
</evidence>
<protein>
    <submittedName>
        <fullName evidence="7">MarR family winged helix-turn-helix transcriptional regulator</fullName>
    </submittedName>
</protein>
<sequence>MKHPQLLLENQLCHRLYLAANGVVRSYRPILQALSLTYPQYVVMMALWEEDGVSIKHIINKTSVDAGALTLILQKLADKALLEVVNGEQDKRQKFVKLTAAGHQLADKAAAVPEQIRCEFGEFSDHDFKQLVTLLDKFNQTFCQSDES</sequence>
<dbReference type="InterPro" id="IPR000835">
    <property type="entry name" value="HTH_MarR-typ"/>
</dbReference>
<keyword evidence="8" id="KW-1185">Reference proteome</keyword>
<dbReference type="InterPro" id="IPR039422">
    <property type="entry name" value="MarR/SlyA-like"/>
</dbReference>
<evidence type="ECO:0000313" key="8">
    <source>
        <dbReference type="Proteomes" id="UP001595453"/>
    </source>
</evidence>
<accession>A0ABV7CGJ9</accession>
<organism evidence="7 8">
    <name type="scientific">Pseudoalteromonas fenneropenaei</name>
    <dbReference type="NCBI Taxonomy" id="1737459"/>
    <lineage>
        <taxon>Bacteria</taxon>
        <taxon>Pseudomonadati</taxon>
        <taxon>Pseudomonadota</taxon>
        <taxon>Gammaproteobacteria</taxon>
        <taxon>Alteromonadales</taxon>
        <taxon>Pseudoalteromonadaceae</taxon>
        <taxon>Pseudoalteromonas</taxon>
    </lineage>
</organism>
<dbReference type="InterPro" id="IPR036388">
    <property type="entry name" value="WH-like_DNA-bd_sf"/>
</dbReference>
<evidence type="ECO:0000256" key="5">
    <source>
        <dbReference type="ARBA" id="ARBA00023163"/>
    </source>
</evidence>
<dbReference type="EMBL" id="JBHRSD010000010">
    <property type="protein sequence ID" value="MFC3031720.1"/>
    <property type="molecule type" value="Genomic_DNA"/>
</dbReference>
<dbReference type="Pfam" id="PF22381">
    <property type="entry name" value="Staph_reg_Sar_Rot"/>
    <property type="match status" value="1"/>
</dbReference>
<dbReference type="SUPFAM" id="SSF46785">
    <property type="entry name" value="Winged helix' DNA-binding domain"/>
    <property type="match status" value="1"/>
</dbReference>
<dbReference type="Gene3D" id="1.10.10.10">
    <property type="entry name" value="Winged helix-like DNA-binding domain superfamily/Winged helix DNA-binding domain"/>
    <property type="match status" value="1"/>
</dbReference>
<feature type="domain" description="HTH marR-type" evidence="6">
    <location>
        <begin position="9"/>
        <end position="140"/>
    </location>
</feature>
<dbReference type="RefSeq" id="WP_377121244.1">
    <property type="nucleotide sequence ID" value="NZ_JBHRSD010000010.1"/>
</dbReference>
<comment type="subcellular location">
    <subcellularLocation>
        <location evidence="1">Cytoplasm</location>
    </subcellularLocation>
</comment>
<keyword evidence="5" id="KW-0804">Transcription</keyword>
<dbReference type="SMART" id="SM00347">
    <property type="entry name" value="HTH_MARR"/>
    <property type="match status" value="1"/>
</dbReference>
<dbReference type="PROSITE" id="PS50995">
    <property type="entry name" value="HTH_MARR_2"/>
    <property type="match status" value="1"/>
</dbReference>
<evidence type="ECO:0000259" key="6">
    <source>
        <dbReference type="PROSITE" id="PS50995"/>
    </source>
</evidence>
<dbReference type="PANTHER" id="PTHR33164:SF5">
    <property type="entry name" value="ORGANIC HYDROPEROXIDE RESISTANCE TRANSCRIPTIONAL REGULATOR"/>
    <property type="match status" value="1"/>
</dbReference>
<dbReference type="PANTHER" id="PTHR33164">
    <property type="entry name" value="TRANSCRIPTIONAL REGULATOR, MARR FAMILY"/>
    <property type="match status" value="1"/>
</dbReference>
<keyword evidence="3" id="KW-0805">Transcription regulation</keyword>
<comment type="caution">
    <text evidence="7">The sequence shown here is derived from an EMBL/GenBank/DDBJ whole genome shotgun (WGS) entry which is preliminary data.</text>
</comment>
<gene>
    <name evidence="7" type="ORF">ACFOEE_04205</name>
</gene>